<protein>
    <recommendedName>
        <fullName evidence="5">PucR family transcriptional regulator</fullName>
    </recommendedName>
</protein>
<dbReference type="Gene3D" id="1.10.10.2840">
    <property type="entry name" value="PucR C-terminal helix-turn-helix domain"/>
    <property type="match status" value="1"/>
</dbReference>
<dbReference type="InterPro" id="IPR042070">
    <property type="entry name" value="PucR_C-HTH_sf"/>
</dbReference>
<evidence type="ECO:0000259" key="2">
    <source>
        <dbReference type="Pfam" id="PF13556"/>
    </source>
</evidence>
<dbReference type="PANTHER" id="PTHR33744:SF1">
    <property type="entry name" value="DNA-BINDING TRANSCRIPTIONAL ACTIVATOR ADER"/>
    <property type="match status" value="1"/>
</dbReference>
<name>A0ABM6IW93_9BACL</name>
<dbReference type="InterPro" id="IPR012914">
    <property type="entry name" value="PucR_dom"/>
</dbReference>
<reference evidence="3 4" key="1">
    <citation type="submission" date="2017-01" db="EMBL/GenBank/DDBJ databases">
        <title>Planococcus faecalis genome complete sequence.</title>
        <authorList>
            <person name="Lee P.C."/>
        </authorList>
    </citation>
    <scope>NUCLEOTIDE SEQUENCE [LARGE SCALE GENOMIC DNA]</scope>
    <source>
        <strain evidence="3 4">AJ003</strain>
    </source>
</reference>
<evidence type="ECO:0000313" key="4">
    <source>
        <dbReference type="Proteomes" id="UP000189661"/>
    </source>
</evidence>
<gene>
    <name evidence="3" type="ORF">AJGP001_16820</name>
</gene>
<dbReference type="InterPro" id="IPR051448">
    <property type="entry name" value="CdaR-like_regulators"/>
</dbReference>
<organism evidence="3 4">
    <name type="scientific">Planococcus faecalis</name>
    <dbReference type="NCBI Taxonomy" id="1598147"/>
    <lineage>
        <taxon>Bacteria</taxon>
        <taxon>Bacillati</taxon>
        <taxon>Bacillota</taxon>
        <taxon>Bacilli</taxon>
        <taxon>Bacillales</taxon>
        <taxon>Caryophanaceae</taxon>
        <taxon>Planococcus</taxon>
    </lineage>
</organism>
<accession>A0ABM6IW93</accession>
<evidence type="ECO:0000313" key="3">
    <source>
        <dbReference type="EMBL" id="AQU80849.1"/>
    </source>
</evidence>
<dbReference type="PANTHER" id="PTHR33744">
    <property type="entry name" value="CARBOHYDRATE DIACID REGULATOR"/>
    <property type="match status" value="1"/>
</dbReference>
<evidence type="ECO:0008006" key="5">
    <source>
        <dbReference type="Google" id="ProtNLM"/>
    </source>
</evidence>
<evidence type="ECO:0000259" key="1">
    <source>
        <dbReference type="Pfam" id="PF07905"/>
    </source>
</evidence>
<sequence>MYRNVVNDYKIELVAGEAGLTNEVKWVHMVENEEISSFLDGQEIVFTTGIGISSDEELLSLIKHNVKNGASGMVINKGPYIKRITKEMVDYCNKSGFPLFAVPWEEKMARIMKVFSFYILEEEKKKIELSSAIKNAILSSNQEVLFLPTLEKYGFKPQGNFRVALFDVVDNSKLPQIKKDLEFLLENKNLDVAITVMEDVIFILFSNFNNQIITQLNKEIEEIIHLKYKNVHYFFSIGGEINQLQAIKKSYKQALFVQKVLKNKKFGFYEDIGAYQVLFELSYTSGVRSFVTTNLDVLSNYDLVKNTNYTEVLRLYIESNGSVMEVADKLYLHRNTINYRISRIEELMNCNLDEFNTRLNIALAFMLLDVFGNEST</sequence>
<feature type="domain" description="Purine catabolism PurC-like" evidence="1">
    <location>
        <begin position="11"/>
        <end position="114"/>
    </location>
</feature>
<dbReference type="Pfam" id="PF07905">
    <property type="entry name" value="PucR"/>
    <property type="match status" value="1"/>
</dbReference>
<proteinExistence type="predicted"/>
<keyword evidence="4" id="KW-1185">Reference proteome</keyword>
<dbReference type="Proteomes" id="UP000189661">
    <property type="component" value="Chromosome"/>
</dbReference>
<dbReference type="EMBL" id="CP019401">
    <property type="protein sequence ID" value="AQU80849.1"/>
    <property type="molecule type" value="Genomic_DNA"/>
</dbReference>
<dbReference type="InterPro" id="IPR025736">
    <property type="entry name" value="PucR_C-HTH_dom"/>
</dbReference>
<feature type="domain" description="PucR C-terminal helix-turn-helix" evidence="2">
    <location>
        <begin position="310"/>
        <end position="366"/>
    </location>
</feature>
<dbReference type="Pfam" id="PF13556">
    <property type="entry name" value="HTH_30"/>
    <property type="match status" value="1"/>
</dbReference>